<dbReference type="Proteomes" id="UP001211105">
    <property type="component" value="Unassembled WGS sequence"/>
</dbReference>
<dbReference type="InterPro" id="IPR023210">
    <property type="entry name" value="NADP_OxRdtase_dom"/>
</dbReference>
<dbReference type="FunFam" id="3.20.20.100:FF:000004">
    <property type="entry name" value="Oxidoreductase, aldo/keto reductase"/>
    <property type="match status" value="1"/>
</dbReference>
<dbReference type="InterPro" id="IPR050523">
    <property type="entry name" value="AKR_Detox_Biosynth"/>
</dbReference>
<evidence type="ECO:0000256" key="1">
    <source>
        <dbReference type="ARBA" id="ARBA00023002"/>
    </source>
</evidence>
<organism evidence="3 4">
    <name type="scientific">Bifidobacterium catenulatum</name>
    <dbReference type="NCBI Taxonomy" id="1686"/>
    <lineage>
        <taxon>Bacteria</taxon>
        <taxon>Bacillati</taxon>
        <taxon>Actinomycetota</taxon>
        <taxon>Actinomycetes</taxon>
        <taxon>Bifidobacteriales</taxon>
        <taxon>Bifidobacteriaceae</taxon>
        <taxon>Bifidobacterium</taxon>
    </lineage>
</organism>
<dbReference type="Gene3D" id="3.20.20.100">
    <property type="entry name" value="NADP-dependent oxidoreductase domain"/>
    <property type="match status" value="1"/>
</dbReference>
<dbReference type="GO" id="GO:0005829">
    <property type="term" value="C:cytosol"/>
    <property type="evidence" value="ECO:0007669"/>
    <property type="project" value="TreeGrafter"/>
</dbReference>
<dbReference type="GO" id="GO:0016491">
    <property type="term" value="F:oxidoreductase activity"/>
    <property type="evidence" value="ECO:0007669"/>
    <property type="project" value="UniProtKB-KW"/>
</dbReference>
<sequence length="332" mass="37097">MVMEYTHLGNSDVTISRICLGAMGFGVPNEQHPWTVDLETSTAIIKEALDAGITFFDTAYTYNDGTSEEYLGEALRRLATRDDVRIATKCPPPDVGTREQGFTDGEWVRHCLETSLSRLKEDYVDLFICHWWGDDCNMDEVLSTMSALVDEGKARALGMSNLFAWELAEYNARTEERSLHRIDSVQGHYNLINREEEREMIPYCESHDVALTPYSPLAGGRLTRTPKHQGDSLRGRIDHIGVSKYGATLDADAPIIERVDELAQKYGVSMTTIALAWELTTVTAPVVGVTKPGRIVDIVGAFDVKLTEDDIAYLDELYVPHKLVGVMARFGR</sequence>
<protein>
    <submittedName>
        <fullName evidence="3">Aldo/keto reductase</fullName>
    </submittedName>
</protein>
<proteinExistence type="predicted"/>
<evidence type="ECO:0000313" key="4">
    <source>
        <dbReference type="Proteomes" id="UP001211105"/>
    </source>
</evidence>
<dbReference type="InterPro" id="IPR020471">
    <property type="entry name" value="AKR"/>
</dbReference>
<gene>
    <name evidence="3" type="ORF">PL707_07675</name>
</gene>
<keyword evidence="1" id="KW-0560">Oxidoreductase</keyword>
<feature type="domain" description="NADP-dependent oxidoreductase" evidence="2">
    <location>
        <begin position="17"/>
        <end position="318"/>
    </location>
</feature>
<dbReference type="RefSeq" id="WP_229027358.1">
    <property type="nucleotide sequence ID" value="NZ_JADMXZ010000003.1"/>
</dbReference>
<dbReference type="PANTHER" id="PTHR43364:SF4">
    <property type="entry name" value="NAD(P)-LINKED OXIDOREDUCTASE SUPERFAMILY PROTEIN"/>
    <property type="match status" value="1"/>
</dbReference>
<reference evidence="3" key="1">
    <citation type="submission" date="2023-01" db="EMBL/GenBank/DDBJ databases">
        <title>Human gut microbiome strain richness.</title>
        <authorList>
            <person name="Chen-Liaw A."/>
        </authorList>
    </citation>
    <scope>NUCLEOTIDE SEQUENCE</scope>
    <source>
        <strain evidence="3">BSD2780120875st1_E5_BSD2780120875b_170604</strain>
    </source>
</reference>
<dbReference type="PANTHER" id="PTHR43364">
    <property type="entry name" value="NADH-SPECIFIC METHYLGLYOXAL REDUCTASE-RELATED"/>
    <property type="match status" value="1"/>
</dbReference>
<dbReference type="EMBL" id="JAQKGX010000004">
    <property type="protein sequence ID" value="MDB1162143.1"/>
    <property type="molecule type" value="Genomic_DNA"/>
</dbReference>
<dbReference type="AlphaFoldDB" id="A0AAW6A2V6"/>
<dbReference type="CDD" id="cd19079">
    <property type="entry name" value="AKR_EcYajO-like"/>
    <property type="match status" value="1"/>
</dbReference>
<name>A0AAW6A2V6_9BIFI</name>
<evidence type="ECO:0000259" key="2">
    <source>
        <dbReference type="Pfam" id="PF00248"/>
    </source>
</evidence>
<comment type="caution">
    <text evidence="3">The sequence shown here is derived from an EMBL/GenBank/DDBJ whole genome shotgun (WGS) entry which is preliminary data.</text>
</comment>
<accession>A0AAW6A2V6</accession>
<dbReference type="SUPFAM" id="SSF51430">
    <property type="entry name" value="NAD(P)-linked oxidoreductase"/>
    <property type="match status" value="1"/>
</dbReference>
<dbReference type="InterPro" id="IPR036812">
    <property type="entry name" value="NAD(P)_OxRdtase_dom_sf"/>
</dbReference>
<evidence type="ECO:0000313" key="3">
    <source>
        <dbReference type="EMBL" id="MDB1162143.1"/>
    </source>
</evidence>
<dbReference type="Pfam" id="PF00248">
    <property type="entry name" value="Aldo_ket_red"/>
    <property type="match status" value="1"/>
</dbReference>
<dbReference type="PRINTS" id="PR00069">
    <property type="entry name" value="ALDKETRDTASE"/>
</dbReference>